<accession>A0A1T4L4I7</accession>
<protein>
    <submittedName>
        <fullName evidence="4">RNA-binding protein</fullName>
    </submittedName>
</protein>
<feature type="domain" description="CRM" evidence="3">
    <location>
        <begin position="1"/>
        <end position="97"/>
    </location>
</feature>
<dbReference type="SUPFAM" id="SSF75471">
    <property type="entry name" value="YhbY-like"/>
    <property type="match status" value="1"/>
</dbReference>
<dbReference type="Pfam" id="PF01985">
    <property type="entry name" value="CRS1_YhbY"/>
    <property type="match status" value="1"/>
</dbReference>
<evidence type="ECO:0000256" key="2">
    <source>
        <dbReference type="PROSITE-ProRule" id="PRU00626"/>
    </source>
</evidence>
<dbReference type="RefSeq" id="WP_078664180.1">
    <property type="nucleotide sequence ID" value="NZ_FUXM01000001.1"/>
</dbReference>
<dbReference type="GO" id="GO:0003723">
    <property type="term" value="F:RNA binding"/>
    <property type="evidence" value="ECO:0007669"/>
    <property type="project" value="UniProtKB-UniRule"/>
</dbReference>
<dbReference type="InterPro" id="IPR035920">
    <property type="entry name" value="YhbY-like_sf"/>
</dbReference>
<evidence type="ECO:0000313" key="5">
    <source>
        <dbReference type="Proteomes" id="UP000189933"/>
    </source>
</evidence>
<keyword evidence="1 2" id="KW-0694">RNA-binding</keyword>
<dbReference type="EMBL" id="FUXM01000001">
    <property type="protein sequence ID" value="SJZ49642.1"/>
    <property type="molecule type" value="Genomic_DNA"/>
</dbReference>
<dbReference type="SMART" id="SM01103">
    <property type="entry name" value="CRS1_YhbY"/>
    <property type="match status" value="1"/>
</dbReference>
<dbReference type="Gene3D" id="3.30.110.60">
    <property type="entry name" value="YhbY-like"/>
    <property type="match status" value="1"/>
</dbReference>
<name>A0A1T4L4I7_9FIRM</name>
<dbReference type="AlphaFoldDB" id="A0A1T4L4I7"/>
<organism evidence="4 5">
    <name type="scientific">Carboxydocella sporoproducens DSM 16521</name>
    <dbReference type="NCBI Taxonomy" id="1121270"/>
    <lineage>
        <taxon>Bacteria</taxon>
        <taxon>Bacillati</taxon>
        <taxon>Bacillota</taxon>
        <taxon>Clostridia</taxon>
        <taxon>Eubacteriales</taxon>
        <taxon>Clostridiales Family XVI. Incertae Sedis</taxon>
        <taxon>Carboxydocella</taxon>
    </lineage>
</organism>
<dbReference type="PANTHER" id="PTHR40065:SF3">
    <property type="entry name" value="RNA-BINDING PROTEIN YHBY"/>
    <property type="match status" value="1"/>
</dbReference>
<dbReference type="PROSITE" id="PS51295">
    <property type="entry name" value="CRM"/>
    <property type="match status" value="1"/>
</dbReference>
<dbReference type="NCBIfam" id="TIGR00253">
    <property type="entry name" value="RNA_bind_YhbY"/>
    <property type="match status" value="1"/>
</dbReference>
<gene>
    <name evidence="4" type="ORF">SAMN02745885_00017</name>
</gene>
<evidence type="ECO:0000256" key="1">
    <source>
        <dbReference type="ARBA" id="ARBA00022884"/>
    </source>
</evidence>
<sequence length="97" mass="10778">MVLTGKQKRYLRGLGSLEPVTVQIGKGGVTPTVIQQLDETLEARELVKVRVLKNCLEEKEDIARRLAEGTGAELVQMIGHNLLFYRPAQKPQIQLPG</sequence>
<dbReference type="InterPro" id="IPR001890">
    <property type="entry name" value="RNA-binding_CRM"/>
</dbReference>
<dbReference type="PANTHER" id="PTHR40065">
    <property type="entry name" value="RNA-BINDING PROTEIN YHBY"/>
    <property type="match status" value="1"/>
</dbReference>
<dbReference type="OrthoDB" id="9797519at2"/>
<evidence type="ECO:0000259" key="3">
    <source>
        <dbReference type="PROSITE" id="PS51295"/>
    </source>
</evidence>
<dbReference type="InterPro" id="IPR051925">
    <property type="entry name" value="RNA-binding_domain"/>
</dbReference>
<keyword evidence="5" id="KW-1185">Reference proteome</keyword>
<proteinExistence type="predicted"/>
<dbReference type="InterPro" id="IPR017924">
    <property type="entry name" value="RNA-binding_YhbY"/>
</dbReference>
<dbReference type="Proteomes" id="UP000189933">
    <property type="component" value="Unassembled WGS sequence"/>
</dbReference>
<reference evidence="5" key="1">
    <citation type="submission" date="2017-02" db="EMBL/GenBank/DDBJ databases">
        <authorList>
            <person name="Varghese N."/>
            <person name="Submissions S."/>
        </authorList>
    </citation>
    <scope>NUCLEOTIDE SEQUENCE [LARGE SCALE GENOMIC DNA]</scope>
    <source>
        <strain evidence="5">DSM 16521</strain>
    </source>
</reference>
<evidence type="ECO:0000313" key="4">
    <source>
        <dbReference type="EMBL" id="SJZ49642.1"/>
    </source>
</evidence>